<keyword evidence="1" id="KW-0472">Membrane</keyword>
<dbReference type="PANTHER" id="PTHR30173">
    <property type="entry name" value="SIGMA 19 FACTOR"/>
    <property type="match status" value="1"/>
</dbReference>
<evidence type="ECO:0000256" key="1">
    <source>
        <dbReference type="SAM" id="Phobius"/>
    </source>
</evidence>
<keyword evidence="1" id="KW-1133">Transmembrane helix</keyword>
<name>A0ABW2HHN5_9ACTN</name>
<comment type="caution">
    <text evidence="3">The sequence shown here is derived from an EMBL/GenBank/DDBJ whole genome shotgun (WGS) entry which is preliminary data.</text>
</comment>
<protein>
    <submittedName>
        <fullName evidence="3">Nuclear transport factor 2 family protein</fullName>
    </submittedName>
</protein>
<evidence type="ECO:0000313" key="3">
    <source>
        <dbReference type="EMBL" id="MFC7272723.1"/>
    </source>
</evidence>
<evidence type="ECO:0000259" key="2">
    <source>
        <dbReference type="Pfam" id="PF12680"/>
    </source>
</evidence>
<accession>A0ABW2HHN5</accession>
<gene>
    <name evidence="3" type="ORF">ACFQS1_01915</name>
</gene>
<dbReference type="InterPro" id="IPR032710">
    <property type="entry name" value="NTF2-like_dom_sf"/>
</dbReference>
<proteinExistence type="predicted"/>
<feature type="transmembrane region" description="Helical" evidence="1">
    <location>
        <begin position="90"/>
        <end position="110"/>
    </location>
</feature>
<feature type="domain" description="SnoaL-like" evidence="2">
    <location>
        <begin position="9"/>
        <end position="93"/>
    </location>
</feature>
<sequence>MPPVPDDLVRRLADTCARGDLDALEALLHATVVAHCDGGGQVLAAVQPVHGAAGVARLILALLAERPGTELTVESVNGRAGLALRQNGTAVAVMAVAAAATRIAAVWIVLNPAKLHRWHRPG</sequence>
<dbReference type="SUPFAM" id="SSF54427">
    <property type="entry name" value="NTF2-like"/>
    <property type="match status" value="1"/>
</dbReference>
<keyword evidence="4" id="KW-1185">Reference proteome</keyword>
<dbReference type="Pfam" id="PF12680">
    <property type="entry name" value="SnoaL_2"/>
    <property type="match status" value="1"/>
</dbReference>
<organism evidence="3 4">
    <name type="scientific">Paractinoplanes rhizophilus</name>
    <dbReference type="NCBI Taxonomy" id="1416877"/>
    <lineage>
        <taxon>Bacteria</taxon>
        <taxon>Bacillati</taxon>
        <taxon>Actinomycetota</taxon>
        <taxon>Actinomycetes</taxon>
        <taxon>Micromonosporales</taxon>
        <taxon>Micromonosporaceae</taxon>
        <taxon>Paractinoplanes</taxon>
    </lineage>
</organism>
<evidence type="ECO:0000313" key="4">
    <source>
        <dbReference type="Proteomes" id="UP001596548"/>
    </source>
</evidence>
<dbReference type="Gene3D" id="3.10.450.50">
    <property type="match status" value="1"/>
</dbReference>
<dbReference type="EMBL" id="JBHTBJ010000001">
    <property type="protein sequence ID" value="MFC7272723.1"/>
    <property type="molecule type" value="Genomic_DNA"/>
</dbReference>
<dbReference type="InterPro" id="IPR052704">
    <property type="entry name" value="ECF_Sigma-70_Domain"/>
</dbReference>
<dbReference type="PANTHER" id="PTHR30173:SF43">
    <property type="entry name" value="ECF RNA POLYMERASE SIGMA FACTOR SIGI-RELATED"/>
    <property type="match status" value="1"/>
</dbReference>
<keyword evidence="1" id="KW-0812">Transmembrane</keyword>
<dbReference type="InterPro" id="IPR037401">
    <property type="entry name" value="SnoaL-like"/>
</dbReference>
<dbReference type="Proteomes" id="UP001596548">
    <property type="component" value="Unassembled WGS sequence"/>
</dbReference>
<reference evidence="4" key="1">
    <citation type="journal article" date="2019" name="Int. J. Syst. Evol. Microbiol.">
        <title>The Global Catalogue of Microorganisms (GCM) 10K type strain sequencing project: providing services to taxonomists for standard genome sequencing and annotation.</title>
        <authorList>
            <consortium name="The Broad Institute Genomics Platform"/>
            <consortium name="The Broad Institute Genome Sequencing Center for Infectious Disease"/>
            <person name="Wu L."/>
            <person name="Ma J."/>
        </authorList>
    </citation>
    <scope>NUCLEOTIDE SEQUENCE [LARGE SCALE GENOMIC DNA]</scope>
    <source>
        <strain evidence="4">XZYJT-10</strain>
    </source>
</reference>
<dbReference type="RefSeq" id="WP_378964123.1">
    <property type="nucleotide sequence ID" value="NZ_JBHTBJ010000001.1"/>
</dbReference>